<dbReference type="EMBL" id="JBHUOG010000001">
    <property type="protein sequence ID" value="MFD2794298.1"/>
    <property type="molecule type" value="Genomic_DNA"/>
</dbReference>
<gene>
    <name evidence="2" type="ORF">ACFS27_12130</name>
</gene>
<evidence type="ECO:0000313" key="2">
    <source>
        <dbReference type="EMBL" id="MFD2794298.1"/>
    </source>
</evidence>
<comment type="caution">
    <text evidence="2">The sequence shown here is derived from an EMBL/GenBank/DDBJ whole genome shotgun (WGS) entry which is preliminary data.</text>
</comment>
<evidence type="ECO:0000313" key="3">
    <source>
        <dbReference type="Proteomes" id="UP001597479"/>
    </source>
</evidence>
<evidence type="ECO:0000256" key="1">
    <source>
        <dbReference type="SAM" id="MobiDB-lite"/>
    </source>
</evidence>
<protein>
    <submittedName>
        <fullName evidence="2">Uncharacterized protein</fullName>
    </submittedName>
</protein>
<accession>A0ABW5VRK0</accession>
<sequence>MNQHRPDRPPVQGHRPAGETEHDQLTEQIGAALRAREPDAATTAATAQRIAATIAAAAHGDAAAHGRSGVVTPFVRRAGAVALTGVLASALGVVGAGAAAAANPYTGFAAAVDGVAEAVGVGWSSMPSGYTREQYEAFWAAEYTANDVEALTELWQVDATGAKARAGQMILDGETVPVAPGANPDATEEDAVSFEEQEAFRKAGYTWEDAEQLAELWQVDALEAKGRAGEMLLDGEKPPRP</sequence>
<dbReference type="RefSeq" id="WP_377183250.1">
    <property type="nucleotide sequence ID" value="NZ_JBHUOG010000001.1"/>
</dbReference>
<name>A0ABW5VRK0_9MICO</name>
<reference evidence="3" key="1">
    <citation type="journal article" date="2019" name="Int. J. Syst. Evol. Microbiol.">
        <title>The Global Catalogue of Microorganisms (GCM) 10K type strain sequencing project: providing services to taxonomists for standard genome sequencing and annotation.</title>
        <authorList>
            <consortium name="The Broad Institute Genomics Platform"/>
            <consortium name="The Broad Institute Genome Sequencing Center for Infectious Disease"/>
            <person name="Wu L."/>
            <person name="Ma J."/>
        </authorList>
    </citation>
    <scope>NUCLEOTIDE SEQUENCE [LARGE SCALE GENOMIC DNA]</scope>
    <source>
        <strain evidence="3">CCM 7044</strain>
    </source>
</reference>
<proteinExistence type="predicted"/>
<keyword evidence="3" id="KW-1185">Reference proteome</keyword>
<feature type="region of interest" description="Disordered" evidence="1">
    <location>
        <begin position="1"/>
        <end position="24"/>
    </location>
</feature>
<dbReference type="Proteomes" id="UP001597479">
    <property type="component" value="Unassembled WGS sequence"/>
</dbReference>
<organism evidence="2 3">
    <name type="scientific">Promicromonospora vindobonensis</name>
    <dbReference type="NCBI Taxonomy" id="195748"/>
    <lineage>
        <taxon>Bacteria</taxon>
        <taxon>Bacillati</taxon>
        <taxon>Actinomycetota</taxon>
        <taxon>Actinomycetes</taxon>
        <taxon>Micrococcales</taxon>
        <taxon>Promicromonosporaceae</taxon>
        <taxon>Promicromonospora</taxon>
    </lineage>
</organism>